<dbReference type="EMBL" id="BAAARN010000002">
    <property type="protein sequence ID" value="GAA2737250.1"/>
    <property type="molecule type" value="Genomic_DNA"/>
</dbReference>
<name>A0ABP6HA36_9MICO</name>
<dbReference type="Proteomes" id="UP001501326">
    <property type="component" value="Unassembled WGS sequence"/>
</dbReference>
<reference evidence="2" key="1">
    <citation type="journal article" date="2019" name="Int. J. Syst. Evol. Microbiol.">
        <title>The Global Catalogue of Microorganisms (GCM) 10K type strain sequencing project: providing services to taxonomists for standard genome sequencing and annotation.</title>
        <authorList>
            <consortium name="The Broad Institute Genomics Platform"/>
            <consortium name="The Broad Institute Genome Sequencing Center for Infectious Disease"/>
            <person name="Wu L."/>
            <person name="Ma J."/>
        </authorList>
    </citation>
    <scope>NUCLEOTIDE SEQUENCE [LARGE SCALE GENOMIC DNA]</scope>
    <source>
        <strain evidence="2">JCM 16378</strain>
    </source>
</reference>
<protein>
    <submittedName>
        <fullName evidence="1">Uncharacterized protein</fullName>
    </submittedName>
</protein>
<keyword evidence="2" id="KW-1185">Reference proteome</keyword>
<sequence length="86" mass="9206">MTRFEFAPGTVGMMVEDEDVARLDAANAVLRATVREVRDAMGGVSPDEVHAELVRLLADRVGTGFVVRDADLRADAEAISEGTLFG</sequence>
<accession>A0ABP6HA36</accession>
<evidence type="ECO:0000313" key="1">
    <source>
        <dbReference type="EMBL" id="GAA2737250.1"/>
    </source>
</evidence>
<organism evidence="1 2">
    <name type="scientific">Pedococcus aerophilus</name>
    <dbReference type="NCBI Taxonomy" id="436356"/>
    <lineage>
        <taxon>Bacteria</taxon>
        <taxon>Bacillati</taxon>
        <taxon>Actinomycetota</taxon>
        <taxon>Actinomycetes</taxon>
        <taxon>Micrococcales</taxon>
        <taxon>Intrasporangiaceae</taxon>
        <taxon>Pedococcus</taxon>
    </lineage>
</organism>
<evidence type="ECO:0000313" key="2">
    <source>
        <dbReference type="Proteomes" id="UP001501326"/>
    </source>
</evidence>
<gene>
    <name evidence="1" type="ORF">GCM10009867_23720</name>
</gene>
<dbReference type="RefSeq" id="WP_344193610.1">
    <property type="nucleotide sequence ID" value="NZ_BAAARN010000002.1"/>
</dbReference>
<proteinExistence type="predicted"/>
<comment type="caution">
    <text evidence="1">The sequence shown here is derived from an EMBL/GenBank/DDBJ whole genome shotgun (WGS) entry which is preliminary data.</text>
</comment>